<reference evidence="3 4" key="1">
    <citation type="submission" date="2021-11" db="EMBL/GenBank/DDBJ databases">
        <authorList>
            <person name="Islam A."/>
            <person name="Islam S."/>
            <person name="Flora M.S."/>
            <person name="Rahman M."/>
            <person name="Ziaur R.M."/>
            <person name="Epstein J.H."/>
            <person name="Hassan M."/>
            <person name="Klassen M."/>
            <person name="Woodard K."/>
            <person name="Webb A."/>
            <person name="Webby R.J."/>
            <person name="El Zowalaty M.E."/>
        </authorList>
    </citation>
    <scope>NUCLEOTIDE SEQUENCE [LARGE SCALE GENOMIC DNA]</scope>
    <source>
        <strain evidence="3">Pbs1</strain>
    </source>
</reference>
<dbReference type="PANTHER" id="PTHR42902">
    <property type="entry name" value="MALATE SYNTHASE"/>
    <property type="match status" value="1"/>
</dbReference>
<organism evidence="3 4">
    <name type="scientific">Peronospora belbahrii</name>
    <dbReference type="NCBI Taxonomy" id="622444"/>
    <lineage>
        <taxon>Eukaryota</taxon>
        <taxon>Sar</taxon>
        <taxon>Stramenopiles</taxon>
        <taxon>Oomycota</taxon>
        <taxon>Peronosporomycetes</taxon>
        <taxon>Peronosporales</taxon>
        <taxon>Peronosporaceae</taxon>
        <taxon>Peronospora</taxon>
    </lineage>
</organism>
<name>A0ABN8D7V0_9STRA</name>
<gene>
    <name evidence="3" type="ORF">PBS001_LOCUS7499</name>
</gene>
<dbReference type="InterPro" id="IPR011076">
    <property type="entry name" value="Malate_synth_sf"/>
</dbReference>
<protein>
    <recommendedName>
        <fullName evidence="1">malate synthase</fullName>
        <ecNumber evidence="1">2.3.3.9</ecNumber>
    </recommendedName>
</protein>
<proteinExistence type="predicted"/>
<feature type="domain" description="Malate synthase TIM barrel" evidence="2">
    <location>
        <begin position="11"/>
        <end position="75"/>
    </location>
</feature>
<dbReference type="InterPro" id="IPR001465">
    <property type="entry name" value="Malate_synthase_TIM"/>
</dbReference>
<dbReference type="EMBL" id="CAKLCB010000374">
    <property type="protein sequence ID" value="CAH0521039.1"/>
    <property type="molecule type" value="Genomic_DNA"/>
</dbReference>
<evidence type="ECO:0000313" key="3">
    <source>
        <dbReference type="EMBL" id="CAH0521039.1"/>
    </source>
</evidence>
<evidence type="ECO:0000259" key="2">
    <source>
        <dbReference type="Pfam" id="PF01274"/>
    </source>
</evidence>
<dbReference type="InterPro" id="IPR046363">
    <property type="entry name" value="MS_N_TIM-barrel_dom"/>
</dbReference>
<dbReference type="PANTHER" id="PTHR42902:SF2">
    <property type="entry name" value="MALATE SYNTHASE"/>
    <property type="match status" value="1"/>
</dbReference>
<keyword evidence="4" id="KW-1185">Reference proteome</keyword>
<dbReference type="InterPro" id="IPR006252">
    <property type="entry name" value="Malate_synthA"/>
</dbReference>
<evidence type="ECO:0000256" key="1">
    <source>
        <dbReference type="ARBA" id="ARBA00012636"/>
    </source>
</evidence>
<evidence type="ECO:0000313" key="4">
    <source>
        <dbReference type="Proteomes" id="UP001158986"/>
    </source>
</evidence>
<accession>A0ABN8D7V0</accession>
<sequence>MTLCCHLLRLKIFEYTEKKLQLPHDSIKATVLIENIFAAFEMDEILFELRHHSSGLNCGMWDYTASIVVNFATDPIAGTMTQVNAFLIEEMLEKVLYEEKLQAASTQVH</sequence>
<dbReference type="Proteomes" id="UP001158986">
    <property type="component" value="Unassembled WGS sequence"/>
</dbReference>
<dbReference type="Pfam" id="PF01274">
    <property type="entry name" value="MS_TIM-barrel"/>
    <property type="match status" value="1"/>
</dbReference>
<dbReference type="EC" id="2.3.3.9" evidence="1"/>
<dbReference type="Gene3D" id="3.20.20.360">
    <property type="entry name" value="Malate synthase, domain 3"/>
    <property type="match status" value="1"/>
</dbReference>
<comment type="caution">
    <text evidence="3">The sequence shown here is derived from an EMBL/GenBank/DDBJ whole genome shotgun (WGS) entry which is preliminary data.</text>
</comment>
<dbReference type="SUPFAM" id="SSF51645">
    <property type="entry name" value="Malate synthase G"/>
    <property type="match status" value="1"/>
</dbReference>